<evidence type="ECO:0000313" key="9">
    <source>
        <dbReference type="Proteomes" id="UP001442364"/>
    </source>
</evidence>
<comment type="subcellular location">
    <subcellularLocation>
        <location evidence="1">Cell membrane</location>
        <topology evidence="1">Multi-pass membrane protein</topology>
    </subcellularLocation>
</comment>
<keyword evidence="4 6" id="KW-1133">Transmembrane helix</keyword>
<protein>
    <submittedName>
        <fullName evidence="8">Aromatic acid exporter family protein</fullName>
    </submittedName>
</protein>
<evidence type="ECO:0000256" key="5">
    <source>
        <dbReference type="ARBA" id="ARBA00023136"/>
    </source>
</evidence>
<feature type="transmembrane region" description="Helical" evidence="6">
    <location>
        <begin position="59"/>
        <end position="92"/>
    </location>
</feature>
<keyword evidence="9" id="KW-1185">Reference proteome</keyword>
<dbReference type="InterPro" id="IPR038323">
    <property type="entry name" value="ArAE_1_C_sf"/>
</dbReference>
<dbReference type="Pfam" id="PF11728">
    <property type="entry name" value="ArAE_1_C"/>
    <property type="match status" value="1"/>
</dbReference>
<keyword evidence="5 6" id="KW-0472">Membrane</keyword>
<evidence type="ECO:0000256" key="3">
    <source>
        <dbReference type="ARBA" id="ARBA00022692"/>
    </source>
</evidence>
<comment type="caution">
    <text evidence="8">The sequence shown here is derived from an EMBL/GenBank/DDBJ whole genome shotgun (WGS) entry which is preliminary data.</text>
</comment>
<name>A0ABV1BVL5_9FIRM</name>
<dbReference type="InterPro" id="IPR052984">
    <property type="entry name" value="UPF0421"/>
</dbReference>
<dbReference type="InterPro" id="IPR010343">
    <property type="entry name" value="ArAE_1"/>
</dbReference>
<feature type="transmembrane region" description="Helical" evidence="6">
    <location>
        <begin position="123"/>
        <end position="144"/>
    </location>
</feature>
<keyword evidence="3 6" id="KW-0812">Transmembrane</keyword>
<dbReference type="PANTHER" id="PTHR40064:SF1">
    <property type="entry name" value="MEMBRANE PROTEIN"/>
    <property type="match status" value="1"/>
</dbReference>
<dbReference type="RefSeq" id="WP_349153610.1">
    <property type="nucleotide sequence ID" value="NZ_JBBMER010000005.1"/>
</dbReference>
<organism evidence="8 9">
    <name type="scientific">[Lactobacillus] rogosae</name>
    <dbReference type="NCBI Taxonomy" id="706562"/>
    <lineage>
        <taxon>Bacteria</taxon>
        <taxon>Bacillati</taxon>
        <taxon>Bacillota</taxon>
        <taxon>Clostridia</taxon>
        <taxon>Lachnospirales</taxon>
        <taxon>Lachnospiraceae</taxon>
        <taxon>Lachnospira</taxon>
    </lineage>
</organism>
<feature type="transmembrane region" description="Helical" evidence="6">
    <location>
        <begin position="7"/>
        <end position="24"/>
    </location>
</feature>
<dbReference type="Proteomes" id="UP001442364">
    <property type="component" value="Unassembled WGS sequence"/>
</dbReference>
<proteinExistence type="predicted"/>
<dbReference type="Gene3D" id="1.20.120.940">
    <property type="entry name" value="Putative aromatic acid exporter, C-terminal domain"/>
    <property type="match status" value="1"/>
</dbReference>
<dbReference type="PANTHER" id="PTHR40064">
    <property type="entry name" value="MEMBRANE PROTEIN-RELATED"/>
    <property type="match status" value="1"/>
</dbReference>
<evidence type="ECO:0000313" key="8">
    <source>
        <dbReference type="EMBL" id="MEQ2379786.1"/>
    </source>
</evidence>
<sequence>MNRYRKIILLSLKIGIGSSLSLYTAQKLGLNYAVSAGTITLLSLMNSKWETIRLSGSRIASFLITVLAGWILFTNISSMWIAYGILLTLIVFMAEILNWRATISVNGVIAAHLVTYENFNDMAVWNELGIVLVGVGFAIVFNLFNGNYGHKKHIVANMRKIENKMQMFICTLSAYLSNKKMEINVWDNIKTLEEDIQDCIKEAYEYQNNTFYSHPEYYISYFELRKNQCQILHNLHYEMKKMRTMPKNAKIVAEYLLYLADNITEYNNPQEQLVRLKGLISHLKNEELPVTREEFESSALLYHVLMDIEDFLLYKQHFINNLDKIQRKHYWKG</sequence>
<dbReference type="InterPro" id="IPR021062">
    <property type="entry name" value="ArAE_1_C"/>
</dbReference>
<reference evidence="8 9" key="1">
    <citation type="submission" date="2024-03" db="EMBL/GenBank/DDBJ databases">
        <title>Human intestinal bacterial collection.</title>
        <authorList>
            <person name="Pauvert C."/>
            <person name="Hitch T.C.A."/>
            <person name="Clavel T."/>
        </authorList>
    </citation>
    <scope>NUCLEOTIDE SEQUENCE [LARGE SCALE GENOMIC DNA]</scope>
    <source>
        <strain evidence="8 9">CLA-AA-H255</strain>
    </source>
</reference>
<dbReference type="Pfam" id="PF06081">
    <property type="entry name" value="ArAE_1"/>
    <property type="match status" value="1"/>
</dbReference>
<accession>A0ABV1BVL5</accession>
<evidence type="ECO:0000256" key="6">
    <source>
        <dbReference type="SAM" id="Phobius"/>
    </source>
</evidence>
<feature type="domain" description="Putative aromatic acid exporter C-terminal" evidence="7">
    <location>
        <begin position="153"/>
        <end position="316"/>
    </location>
</feature>
<gene>
    <name evidence="8" type="ORF">WMO14_07825</name>
</gene>
<dbReference type="EMBL" id="JBBMER010000005">
    <property type="protein sequence ID" value="MEQ2379786.1"/>
    <property type="molecule type" value="Genomic_DNA"/>
</dbReference>
<keyword evidence="2" id="KW-1003">Cell membrane</keyword>
<evidence type="ECO:0000256" key="4">
    <source>
        <dbReference type="ARBA" id="ARBA00022989"/>
    </source>
</evidence>
<evidence type="ECO:0000256" key="1">
    <source>
        <dbReference type="ARBA" id="ARBA00004651"/>
    </source>
</evidence>
<evidence type="ECO:0000256" key="2">
    <source>
        <dbReference type="ARBA" id="ARBA00022475"/>
    </source>
</evidence>
<evidence type="ECO:0000259" key="7">
    <source>
        <dbReference type="Pfam" id="PF11728"/>
    </source>
</evidence>